<evidence type="ECO:0000313" key="2">
    <source>
        <dbReference type="Proteomes" id="UP000004067"/>
    </source>
</evidence>
<dbReference type="HOGENOM" id="CLU_3041693_0_0_9"/>
<sequence length="54" mass="6353">MICFSDKLDFGNRSNAVRTERAHAELPSDALLDYVEERLELLEFLRRKIDTLNK</sequence>
<dbReference type="Proteomes" id="UP000004067">
    <property type="component" value="Unassembled WGS sequence"/>
</dbReference>
<dbReference type="EMBL" id="AFHQ01000047">
    <property type="protein sequence ID" value="EGK58346.1"/>
    <property type="molecule type" value="Genomic_DNA"/>
</dbReference>
<protein>
    <submittedName>
        <fullName evidence="1">Uncharacterized protein</fullName>
    </submittedName>
</protein>
<reference evidence="1 2" key="1">
    <citation type="submission" date="2011-04" db="EMBL/GenBank/DDBJ databases">
        <authorList>
            <person name="Muzny D."/>
            <person name="Qin X."/>
            <person name="Deng J."/>
            <person name="Jiang H."/>
            <person name="Liu Y."/>
            <person name="Qu J."/>
            <person name="Song X.-Z."/>
            <person name="Zhang L."/>
            <person name="Thornton R."/>
            <person name="Coyle M."/>
            <person name="Francisco L."/>
            <person name="Jackson L."/>
            <person name="Javaid M."/>
            <person name="Korchina V."/>
            <person name="Kovar C."/>
            <person name="Mata R."/>
            <person name="Mathew T."/>
            <person name="Ngo R."/>
            <person name="Nguyen L."/>
            <person name="Nguyen N."/>
            <person name="Okwuonu G."/>
            <person name="Ongeri F."/>
            <person name="Pham C."/>
            <person name="Simmons D."/>
            <person name="Wilczek-Boney K."/>
            <person name="Hale W."/>
            <person name="Jakkamsetti A."/>
            <person name="Pham P."/>
            <person name="Ruth R."/>
            <person name="San Lucas F."/>
            <person name="Warren J."/>
            <person name="Zhang J."/>
            <person name="Zhao Z."/>
            <person name="Zhou C."/>
            <person name="Zhu D."/>
            <person name="Lee S."/>
            <person name="Bess C."/>
            <person name="Blankenburg K."/>
            <person name="Forbes L."/>
            <person name="Fu Q."/>
            <person name="Gubbala S."/>
            <person name="Hirani K."/>
            <person name="Jayaseelan J.C."/>
            <person name="Lara F."/>
            <person name="Munidasa M."/>
            <person name="Palculict T."/>
            <person name="Patil S."/>
            <person name="Pu L.-L."/>
            <person name="Saada N."/>
            <person name="Tang L."/>
            <person name="Weissenberger G."/>
            <person name="Zhu Y."/>
            <person name="Hemphill L."/>
            <person name="Shang Y."/>
            <person name="Youmans B."/>
            <person name="Ayvaz T."/>
            <person name="Ross M."/>
            <person name="Santibanez J."/>
            <person name="Aqrawi P."/>
            <person name="Gross S."/>
            <person name="Joshi V."/>
            <person name="Fowler G."/>
            <person name="Nazareth L."/>
            <person name="Reid J."/>
            <person name="Worley K."/>
            <person name="Petrosino J."/>
            <person name="Highlander S."/>
            <person name="Gibbs R."/>
        </authorList>
    </citation>
    <scope>NUCLEOTIDE SEQUENCE [LARGE SCALE GENOMIC DNA]</scope>
    <source>
        <strain evidence="1 2">DSM 2778</strain>
    </source>
</reference>
<keyword evidence="2" id="KW-1185">Reference proteome</keyword>
<proteinExistence type="predicted"/>
<gene>
    <name evidence="1" type="ORF">HMPREF9081_1942</name>
</gene>
<dbReference type="AlphaFoldDB" id="F5RNV6"/>
<comment type="caution">
    <text evidence="1">The sequence shown here is derived from an EMBL/GenBank/DDBJ whole genome shotgun (WGS) entry which is preliminary data.</text>
</comment>
<organism evidence="1 2">
    <name type="scientific">Centipeda periodontii DSM 2778</name>
    <dbReference type="NCBI Taxonomy" id="888060"/>
    <lineage>
        <taxon>Bacteria</taxon>
        <taxon>Bacillati</taxon>
        <taxon>Bacillota</taxon>
        <taxon>Negativicutes</taxon>
        <taxon>Selenomonadales</taxon>
        <taxon>Selenomonadaceae</taxon>
        <taxon>Centipeda</taxon>
    </lineage>
</organism>
<dbReference type="RefSeq" id="WP_006306955.1">
    <property type="nucleotide sequence ID" value="NZ_GL892076.1"/>
</dbReference>
<accession>F5RNV6</accession>
<evidence type="ECO:0000313" key="1">
    <source>
        <dbReference type="EMBL" id="EGK58346.1"/>
    </source>
</evidence>
<name>F5RNV6_9FIRM</name>